<proteinExistence type="predicted"/>
<accession>A0A4D6LWR5</accession>
<gene>
    <name evidence="1" type="ORF">DEO72_LG5g920</name>
</gene>
<dbReference type="AlphaFoldDB" id="A0A4D6LWR5"/>
<evidence type="ECO:0000313" key="1">
    <source>
        <dbReference type="EMBL" id="QCD92851.1"/>
    </source>
</evidence>
<dbReference type="Proteomes" id="UP000501690">
    <property type="component" value="Linkage Group LG5"/>
</dbReference>
<dbReference type="EMBL" id="CP039349">
    <property type="protein sequence ID" value="QCD92851.1"/>
    <property type="molecule type" value="Genomic_DNA"/>
</dbReference>
<protein>
    <submittedName>
        <fullName evidence="1">Uncharacterized protein</fullName>
    </submittedName>
</protein>
<evidence type="ECO:0000313" key="2">
    <source>
        <dbReference type="Proteomes" id="UP000501690"/>
    </source>
</evidence>
<reference evidence="1 2" key="1">
    <citation type="submission" date="2019-04" db="EMBL/GenBank/DDBJ databases">
        <title>An improved genome assembly and genetic linkage map for asparagus bean, Vigna unguiculata ssp. sesquipedialis.</title>
        <authorList>
            <person name="Xia Q."/>
            <person name="Zhang R."/>
            <person name="Dong Y."/>
        </authorList>
    </citation>
    <scope>NUCLEOTIDE SEQUENCE [LARGE SCALE GENOMIC DNA]</scope>
    <source>
        <tissue evidence="1">Leaf</tissue>
    </source>
</reference>
<keyword evidence="2" id="KW-1185">Reference proteome</keyword>
<name>A0A4D6LWR5_VIGUN</name>
<sequence>MWGYKQGGLYVSCSHLRDAMSCEVHSWWIMCVGLQTGRSIELDYERGAHPIYFGFGDDRVMRYTEADDVAGGAGIPPATLKPVVLGLQPNTPQPSTHHPSPSIHTGATGSICWCARGVKGQVGGSIPTGNNPPSMNGRRRVMGWGASGYSNLTCSGTRDWCARGVTGIASERGLAGKTFY</sequence>
<organism evidence="1 2">
    <name type="scientific">Vigna unguiculata</name>
    <name type="common">Cowpea</name>
    <dbReference type="NCBI Taxonomy" id="3917"/>
    <lineage>
        <taxon>Eukaryota</taxon>
        <taxon>Viridiplantae</taxon>
        <taxon>Streptophyta</taxon>
        <taxon>Embryophyta</taxon>
        <taxon>Tracheophyta</taxon>
        <taxon>Spermatophyta</taxon>
        <taxon>Magnoliopsida</taxon>
        <taxon>eudicotyledons</taxon>
        <taxon>Gunneridae</taxon>
        <taxon>Pentapetalae</taxon>
        <taxon>rosids</taxon>
        <taxon>fabids</taxon>
        <taxon>Fabales</taxon>
        <taxon>Fabaceae</taxon>
        <taxon>Papilionoideae</taxon>
        <taxon>50 kb inversion clade</taxon>
        <taxon>NPAAA clade</taxon>
        <taxon>indigoferoid/millettioid clade</taxon>
        <taxon>Phaseoleae</taxon>
        <taxon>Vigna</taxon>
    </lineage>
</organism>